<dbReference type="Proteomes" id="UP000436483">
    <property type="component" value="Unassembled WGS sequence"/>
</dbReference>
<gene>
    <name evidence="2" type="ORF">GR328_13615</name>
</gene>
<dbReference type="AlphaFoldDB" id="A0A7X3MSX6"/>
<dbReference type="RefSeq" id="WP_160885053.1">
    <property type="nucleotide sequence ID" value="NZ_WURB01000008.1"/>
</dbReference>
<name>A0A7X3MSX6_9HYPH</name>
<organism evidence="2 3">
    <name type="scientific">Microvirga makkahensis</name>
    <dbReference type="NCBI Taxonomy" id="1128670"/>
    <lineage>
        <taxon>Bacteria</taxon>
        <taxon>Pseudomonadati</taxon>
        <taxon>Pseudomonadota</taxon>
        <taxon>Alphaproteobacteria</taxon>
        <taxon>Hyphomicrobiales</taxon>
        <taxon>Methylobacteriaceae</taxon>
        <taxon>Microvirga</taxon>
    </lineage>
</organism>
<dbReference type="EMBL" id="WURB01000008">
    <property type="protein sequence ID" value="MXQ12478.1"/>
    <property type="molecule type" value="Genomic_DNA"/>
</dbReference>
<sequence length="88" mass="9625">MQRIIPGLAFLAFSIASTGGAFSADNTRVQHRNWIRKLDTPGGTLVDSLDVIMEDETSRRLMPGGTASQHRSWIKKLETSDPVNGVSL</sequence>
<evidence type="ECO:0000256" key="1">
    <source>
        <dbReference type="SAM" id="SignalP"/>
    </source>
</evidence>
<reference evidence="2 3" key="2">
    <citation type="submission" date="2020-01" db="EMBL/GenBank/DDBJ databases">
        <title>Microvirga sp. nov., an arsenate reduction bacterium isolated from Tibet hotspring sediments.</title>
        <authorList>
            <person name="Xian W.-D."/>
            <person name="Li W.-J."/>
        </authorList>
    </citation>
    <scope>NUCLEOTIDE SEQUENCE [LARGE SCALE GENOMIC DNA]</scope>
    <source>
        <strain evidence="2 3">KCTC 23863</strain>
    </source>
</reference>
<reference evidence="2 3" key="1">
    <citation type="submission" date="2019-12" db="EMBL/GenBank/DDBJ databases">
        <authorList>
            <person name="Yuan C.-G."/>
        </authorList>
    </citation>
    <scope>NUCLEOTIDE SEQUENCE [LARGE SCALE GENOMIC DNA]</scope>
    <source>
        <strain evidence="2 3">KCTC 23863</strain>
    </source>
</reference>
<accession>A0A7X3MSX6</accession>
<proteinExistence type="predicted"/>
<feature type="signal peptide" evidence="1">
    <location>
        <begin position="1"/>
        <end position="23"/>
    </location>
</feature>
<evidence type="ECO:0000313" key="3">
    <source>
        <dbReference type="Proteomes" id="UP000436483"/>
    </source>
</evidence>
<protein>
    <submittedName>
        <fullName evidence="2">Uncharacterized protein</fullName>
    </submittedName>
</protein>
<comment type="caution">
    <text evidence="2">The sequence shown here is derived from an EMBL/GenBank/DDBJ whole genome shotgun (WGS) entry which is preliminary data.</text>
</comment>
<keyword evidence="3" id="KW-1185">Reference proteome</keyword>
<dbReference type="OrthoDB" id="8020623at2"/>
<keyword evidence="1" id="KW-0732">Signal</keyword>
<evidence type="ECO:0000313" key="2">
    <source>
        <dbReference type="EMBL" id="MXQ12478.1"/>
    </source>
</evidence>
<feature type="chain" id="PRO_5031190013" evidence="1">
    <location>
        <begin position="24"/>
        <end position="88"/>
    </location>
</feature>